<dbReference type="NCBIfam" id="TIGR03293">
    <property type="entry name" value="PhnG_redo"/>
    <property type="match status" value="1"/>
</dbReference>
<evidence type="ECO:0000313" key="2">
    <source>
        <dbReference type="EMBL" id="NEU98890.1"/>
    </source>
</evidence>
<dbReference type="RefSeq" id="WP_283811289.1">
    <property type="nucleotide sequence ID" value="NZ_VKHP01000108.1"/>
</dbReference>
<sequence>MTSQSTLLSDRRRWMSALATAPAAVLSNSWQGLSVQPDFTWISPPQFETIMLRARADGSGMVFNFGEMTVTRCSLALGNGIAGIACIGGRDKRHAAVAAVFDAMMLCPDGSQWHALAREAVLAAEAASNKHVAARAAKARATEVAFSMSVAEQPK</sequence>
<reference evidence="2 3" key="1">
    <citation type="journal article" date="2020" name="Arch. Microbiol.">
        <title>Bradyrhizobium uaiense sp. nov., a new highly efficient cowpea symbiont.</title>
        <authorList>
            <person name="Cabral Michel D."/>
            <person name="Azarias Guimaraes A."/>
            <person name="Martins da Costa E."/>
            <person name="Soares de Carvalho T."/>
            <person name="Balsanelli E."/>
            <person name="Willems A."/>
            <person name="Maltempi de Souza E."/>
            <person name="de Souza Moreira F.M."/>
        </authorList>
    </citation>
    <scope>NUCLEOTIDE SEQUENCE [LARGE SCALE GENOMIC DNA]</scope>
    <source>
        <strain evidence="2 3">UFLA 03-164</strain>
    </source>
</reference>
<dbReference type="Pfam" id="PF06754">
    <property type="entry name" value="PhnG"/>
    <property type="match status" value="1"/>
</dbReference>
<dbReference type="GO" id="GO:0019634">
    <property type="term" value="P:organic phosphonate metabolic process"/>
    <property type="evidence" value="ECO:0007669"/>
    <property type="project" value="InterPro"/>
</dbReference>
<feature type="domain" description="PH" evidence="1">
    <location>
        <begin position="1"/>
        <end position="23"/>
    </location>
</feature>
<proteinExistence type="predicted"/>
<protein>
    <submittedName>
        <fullName evidence="2">Phosphonate C-P lyase system protein PhnG</fullName>
    </submittedName>
</protein>
<gene>
    <name evidence="2" type="primary">phnG</name>
    <name evidence="2" type="ORF">FNJ47_24460</name>
</gene>
<dbReference type="AlphaFoldDB" id="A0A6P1BMN8"/>
<keyword evidence="3" id="KW-1185">Reference proteome</keyword>
<dbReference type="GO" id="GO:0016829">
    <property type="term" value="F:lyase activity"/>
    <property type="evidence" value="ECO:0007669"/>
    <property type="project" value="UniProtKB-KW"/>
</dbReference>
<comment type="caution">
    <text evidence="2">The sequence shown here is derived from an EMBL/GenBank/DDBJ whole genome shotgun (WGS) entry which is preliminary data.</text>
</comment>
<evidence type="ECO:0000313" key="3">
    <source>
        <dbReference type="Proteomes" id="UP000468531"/>
    </source>
</evidence>
<keyword evidence="2" id="KW-0456">Lyase</keyword>
<dbReference type="InterPro" id="IPR001849">
    <property type="entry name" value="PH_domain"/>
</dbReference>
<dbReference type="InterPro" id="IPR009609">
    <property type="entry name" value="Phosphonate_metab_PhnG"/>
</dbReference>
<organism evidence="2 3">
    <name type="scientific">Bradyrhizobium uaiense</name>
    <dbReference type="NCBI Taxonomy" id="2594946"/>
    <lineage>
        <taxon>Bacteria</taxon>
        <taxon>Pseudomonadati</taxon>
        <taxon>Pseudomonadota</taxon>
        <taxon>Alphaproteobacteria</taxon>
        <taxon>Hyphomicrobiales</taxon>
        <taxon>Nitrobacteraceae</taxon>
        <taxon>Bradyrhizobium</taxon>
    </lineage>
</organism>
<dbReference type="Proteomes" id="UP000468531">
    <property type="component" value="Unassembled WGS sequence"/>
</dbReference>
<dbReference type="GO" id="GO:0015716">
    <property type="term" value="P:organic phosphonate transport"/>
    <property type="evidence" value="ECO:0007669"/>
    <property type="project" value="InterPro"/>
</dbReference>
<dbReference type="EMBL" id="VKHP01000108">
    <property type="protein sequence ID" value="NEU98890.1"/>
    <property type="molecule type" value="Genomic_DNA"/>
</dbReference>
<evidence type="ECO:0000259" key="1">
    <source>
        <dbReference type="PROSITE" id="PS50003"/>
    </source>
</evidence>
<accession>A0A6P1BMN8</accession>
<name>A0A6P1BMN8_9BRAD</name>
<dbReference type="PROSITE" id="PS50003">
    <property type="entry name" value="PH_DOMAIN"/>
    <property type="match status" value="1"/>
</dbReference>